<dbReference type="InterPro" id="IPR052716">
    <property type="entry name" value="MOSC_domain"/>
</dbReference>
<accession>A0A0C2RG04</accession>
<dbReference type="GO" id="GO:0003824">
    <property type="term" value="F:catalytic activity"/>
    <property type="evidence" value="ECO:0007669"/>
    <property type="project" value="InterPro"/>
</dbReference>
<evidence type="ECO:0000313" key="3">
    <source>
        <dbReference type="Proteomes" id="UP000031972"/>
    </source>
</evidence>
<dbReference type="Gene3D" id="2.40.33.20">
    <property type="entry name" value="PK beta-barrel domain-like"/>
    <property type="match status" value="1"/>
</dbReference>
<dbReference type="EMBL" id="JXRR01000010">
    <property type="protein sequence ID" value="KIL49100.1"/>
    <property type="molecule type" value="Genomic_DNA"/>
</dbReference>
<dbReference type="PATRIC" id="fig|220754.4.peg.1156"/>
<dbReference type="PROSITE" id="PS51340">
    <property type="entry name" value="MOSC"/>
    <property type="match status" value="1"/>
</dbReference>
<proteinExistence type="predicted"/>
<organism evidence="2 3">
    <name type="scientific">Jeotgalibacillus campisalis</name>
    <dbReference type="NCBI Taxonomy" id="220754"/>
    <lineage>
        <taxon>Bacteria</taxon>
        <taxon>Bacillati</taxon>
        <taxon>Bacillota</taxon>
        <taxon>Bacilli</taxon>
        <taxon>Bacillales</taxon>
        <taxon>Caryophanaceae</taxon>
        <taxon>Jeotgalibacillus</taxon>
    </lineage>
</organism>
<dbReference type="PANTHER" id="PTHR36930">
    <property type="entry name" value="METAL-SULFUR CLUSTER BIOSYNTHESIS PROTEINS YUAD-RELATED"/>
    <property type="match status" value="1"/>
</dbReference>
<dbReference type="InterPro" id="IPR005303">
    <property type="entry name" value="MOCOS_middle"/>
</dbReference>
<dbReference type="GO" id="GO:0030151">
    <property type="term" value="F:molybdenum ion binding"/>
    <property type="evidence" value="ECO:0007669"/>
    <property type="project" value="InterPro"/>
</dbReference>
<dbReference type="RefSeq" id="WP_041055907.1">
    <property type="nucleotide sequence ID" value="NZ_JXRR01000010.1"/>
</dbReference>
<feature type="domain" description="MOSC" evidence="1">
    <location>
        <begin position="69"/>
        <end position="240"/>
    </location>
</feature>
<dbReference type="Pfam" id="PF03476">
    <property type="entry name" value="MOSC_N"/>
    <property type="match status" value="1"/>
</dbReference>
<dbReference type="SUPFAM" id="SSF50800">
    <property type="entry name" value="PK beta-barrel domain-like"/>
    <property type="match status" value="1"/>
</dbReference>
<dbReference type="AlphaFoldDB" id="A0A0C2RG04"/>
<protein>
    <submittedName>
        <fullName evidence="2">Sulfurase</fullName>
    </submittedName>
</protein>
<dbReference type="GO" id="GO:0030170">
    <property type="term" value="F:pyridoxal phosphate binding"/>
    <property type="evidence" value="ECO:0007669"/>
    <property type="project" value="InterPro"/>
</dbReference>
<name>A0A0C2RG04_9BACL</name>
<sequence length="243" mass="27336">MLIGYVKEITRYPVKSFQGEKVEKTQVMDYGLYGDRSHAFKDESRKDKFLTITQCHPMAQYKAEFSGGEPLDFFPPLTITMPDGTKKKWGDPEIQEGLEALSGRPLSQVTYSPAHVPIGAIEEAHLLLITSSSLDRLSQVKGESVDGRRFRPNLVIDLLDDLPYSEENWVGKTLVIGENVQIRLTSTCTRCMIITVHPESAEKDSSILSTVIKERNNQFGVYASVLQSGEIRTGDEIHLTEWK</sequence>
<gene>
    <name evidence="2" type="ORF">KR50_11350</name>
</gene>
<keyword evidence="3" id="KW-1185">Reference proteome</keyword>
<evidence type="ECO:0000313" key="2">
    <source>
        <dbReference type="EMBL" id="KIL49100.1"/>
    </source>
</evidence>
<dbReference type="Proteomes" id="UP000031972">
    <property type="component" value="Unassembled WGS sequence"/>
</dbReference>
<dbReference type="Pfam" id="PF03473">
    <property type="entry name" value="MOSC"/>
    <property type="match status" value="1"/>
</dbReference>
<dbReference type="OrthoDB" id="581532at2"/>
<evidence type="ECO:0000259" key="1">
    <source>
        <dbReference type="PROSITE" id="PS51340"/>
    </source>
</evidence>
<reference evidence="2 3" key="1">
    <citation type="submission" date="2015-01" db="EMBL/GenBank/DDBJ databases">
        <title>Jeotgalibacillus campisalis genome sequencing.</title>
        <authorList>
            <person name="Goh K.M."/>
            <person name="Chan K.-G."/>
            <person name="Yaakop A.S."/>
            <person name="Ee R."/>
            <person name="Gan H.M."/>
            <person name="Chan C.S."/>
        </authorList>
    </citation>
    <scope>NUCLEOTIDE SEQUENCE [LARGE SCALE GENOMIC DNA]</scope>
    <source>
        <strain evidence="2 3">SF-57</strain>
    </source>
</reference>
<dbReference type="InterPro" id="IPR005302">
    <property type="entry name" value="MoCF_Sase_C"/>
</dbReference>
<comment type="caution">
    <text evidence="2">The sequence shown here is derived from an EMBL/GenBank/DDBJ whole genome shotgun (WGS) entry which is preliminary data.</text>
</comment>
<dbReference type="PANTHER" id="PTHR36930:SF1">
    <property type="entry name" value="MOSC DOMAIN-CONTAINING PROTEIN"/>
    <property type="match status" value="1"/>
</dbReference>
<dbReference type="InterPro" id="IPR011037">
    <property type="entry name" value="Pyrv_Knase-like_insert_dom_sf"/>
</dbReference>